<dbReference type="GO" id="GO:0003700">
    <property type="term" value="F:DNA-binding transcription factor activity"/>
    <property type="evidence" value="ECO:0007669"/>
    <property type="project" value="InterPro"/>
</dbReference>
<feature type="region of interest" description="Disordered" evidence="4">
    <location>
        <begin position="225"/>
        <end position="251"/>
    </location>
</feature>
<dbReference type="PROSITE" id="PS50949">
    <property type="entry name" value="HTH_GNTR"/>
    <property type="match status" value="1"/>
</dbReference>
<dbReference type="Gene3D" id="1.20.120.530">
    <property type="entry name" value="GntR ligand-binding domain-like"/>
    <property type="match status" value="1"/>
</dbReference>
<evidence type="ECO:0000256" key="3">
    <source>
        <dbReference type="ARBA" id="ARBA00023163"/>
    </source>
</evidence>
<keyword evidence="1" id="KW-0805">Transcription regulation</keyword>
<comment type="caution">
    <text evidence="6">The sequence shown here is derived from an EMBL/GenBank/DDBJ whole genome shotgun (WGS) entry which is preliminary data.</text>
</comment>
<accession>A0A848DJG0</accession>
<gene>
    <name evidence="6" type="ORF">HF519_14230</name>
</gene>
<dbReference type="Gene3D" id="1.10.10.10">
    <property type="entry name" value="Winged helix-like DNA-binding domain superfamily/Winged helix DNA-binding domain"/>
    <property type="match status" value="1"/>
</dbReference>
<reference evidence="6 7" key="1">
    <citation type="submission" date="2020-04" db="EMBL/GenBank/DDBJ databases">
        <authorList>
            <person name="Klaysubun C."/>
            <person name="Duangmal K."/>
            <person name="Lipun K."/>
        </authorList>
    </citation>
    <scope>NUCLEOTIDE SEQUENCE [LARGE SCALE GENOMIC DNA]</scope>
    <source>
        <strain evidence="6 7">DSM 45300</strain>
    </source>
</reference>
<dbReference type="GO" id="GO:0003677">
    <property type="term" value="F:DNA binding"/>
    <property type="evidence" value="ECO:0007669"/>
    <property type="project" value="UniProtKB-KW"/>
</dbReference>
<dbReference type="InterPro" id="IPR011711">
    <property type="entry name" value="GntR_C"/>
</dbReference>
<dbReference type="InterPro" id="IPR036388">
    <property type="entry name" value="WH-like_DNA-bd_sf"/>
</dbReference>
<dbReference type="SUPFAM" id="SSF48008">
    <property type="entry name" value="GntR ligand-binding domain-like"/>
    <property type="match status" value="1"/>
</dbReference>
<evidence type="ECO:0000313" key="7">
    <source>
        <dbReference type="Proteomes" id="UP000586918"/>
    </source>
</evidence>
<evidence type="ECO:0000256" key="4">
    <source>
        <dbReference type="SAM" id="MobiDB-lite"/>
    </source>
</evidence>
<evidence type="ECO:0000313" key="6">
    <source>
        <dbReference type="EMBL" id="NMH92705.1"/>
    </source>
</evidence>
<dbReference type="InterPro" id="IPR000524">
    <property type="entry name" value="Tscrpt_reg_HTH_GntR"/>
</dbReference>
<sequence>MSAVPSIDGPALALGRVATRSDLVAESLRAAILAGRLRPGQTLVERHLAAMLGVSKTPVREALIALTASGLIVMSRHAGAVVRTLSAPEVRTIYELRLLLEPWAVGRAARRHGPAAAAEARAALDEAEAGAAAGDPVAVNLANRRFHRALYSRADNELVTAQLDRVQDLVALALQVAQVWRGGARPFGQAERAEHAGIVAAVAAGESERAEALARAHVEHAAAALELPPDGSGPDVAGPVAAGPPGGPGPA</sequence>
<dbReference type="InterPro" id="IPR036390">
    <property type="entry name" value="WH_DNA-bd_sf"/>
</dbReference>
<evidence type="ECO:0000256" key="2">
    <source>
        <dbReference type="ARBA" id="ARBA00023125"/>
    </source>
</evidence>
<dbReference type="SMART" id="SM00895">
    <property type="entry name" value="FCD"/>
    <property type="match status" value="1"/>
</dbReference>
<keyword evidence="3" id="KW-0804">Transcription</keyword>
<dbReference type="Pfam" id="PF07729">
    <property type="entry name" value="FCD"/>
    <property type="match status" value="1"/>
</dbReference>
<evidence type="ECO:0000256" key="1">
    <source>
        <dbReference type="ARBA" id="ARBA00023015"/>
    </source>
</evidence>
<dbReference type="Pfam" id="PF00392">
    <property type="entry name" value="GntR"/>
    <property type="match status" value="1"/>
</dbReference>
<dbReference type="AlphaFoldDB" id="A0A848DJG0"/>
<feature type="compositionally biased region" description="Low complexity" evidence="4">
    <location>
        <begin position="225"/>
        <end position="243"/>
    </location>
</feature>
<dbReference type="RefSeq" id="WP_169413414.1">
    <property type="nucleotide sequence ID" value="NZ_JAAXKZ010000046.1"/>
</dbReference>
<dbReference type="InterPro" id="IPR008920">
    <property type="entry name" value="TF_FadR/GntR_C"/>
</dbReference>
<evidence type="ECO:0000259" key="5">
    <source>
        <dbReference type="PROSITE" id="PS50949"/>
    </source>
</evidence>
<proteinExistence type="predicted"/>
<dbReference type="CDD" id="cd07377">
    <property type="entry name" value="WHTH_GntR"/>
    <property type="match status" value="1"/>
</dbReference>
<keyword evidence="7" id="KW-1185">Reference proteome</keyword>
<protein>
    <submittedName>
        <fullName evidence="6">GntR family transcriptional regulator</fullName>
    </submittedName>
</protein>
<dbReference type="Proteomes" id="UP000586918">
    <property type="component" value="Unassembled WGS sequence"/>
</dbReference>
<dbReference type="SMART" id="SM00345">
    <property type="entry name" value="HTH_GNTR"/>
    <property type="match status" value="1"/>
</dbReference>
<dbReference type="SUPFAM" id="SSF46785">
    <property type="entry name" value="Winged helix' DNA-binding domain"/>
    <property type="match status" value="1"/>
</dbReference>
<dbReference type="PANTHER" id="PTHR43537:SF24">
    <property type="entry name" value="GLUCONATE OPERON TRANSCRIPTIONAL REPRESSOR"/>
    <property type="match status" value="1"/>
</dbReference>
<organism evidence="6 7">
    <name type="scientific">Pseudonocardia bannensis</name>
    <dbReference type="NCBI Taxonomy" id="630973"/>
    <lineage>
        <taxon>Bacteria</taxon>
        <taxon>Bacillati</taxon>
        <taxon>Actinomycetota</taxon>
        <taxon>Actinomycetes</taxon>
        <taxon>Pseudonocardiales</taxon>
        <taxon>Pseudonocardiaceae</taxon>
        <taxon>Pseudonocardia</taxon>
    </lineage>
</organism>
<dbReference type="PANTHER" id="PTHR43537">
    <property type="entry name" value="TRANSCRIPTIONAL REGULATOR, GNTR FAMILY"/>
    <property type="match status" value="1"/>
</dbReference>
<feature type="domain" description="HTH gntR-type" evidence="5">
    <location>
        <begin position="18"/>
        <end position="85"/>
    </location>
</feature>
<dbReference type="EMBL" id="JAAXKZ010000046">
    <property type="protein sequence ID" value="NMH92705.1"/>
    <property type="molecule type" value="Genomic_DNA"/>
</dbReference>
<name>A0A848DJG0_9PSEU</name>
<keyword evidence="2" id="KW-0238">DNA-binding</keyword>